<organism evidence="8 9">
    <name type="scientific">Cercospora kikuchii</name>
    <dbReference type="NCBI Taxonomy" id="84275"/>
    <lineage>
        <taxon>Eukaryota</taxon>
        <taxon>Fungi</taxon>
        <taxon>Dikarya</taxon>
        <taxon>Ascomycota</taxon>
        <taxon>Pezizomycotina</taxon>
        <taxon>Dothideomycetes</taxon>
        <taxon>Dothideomycetidae</taxon>
        <taxon>Mycosphaerellales</taxon>
        <taxon>Mycosphaerellaceae</taxon>
        <taxon>Cercospora</taxon>
    </lineage>
</organism>
<feature type="transmembrane region" description="Helical" evidence="7">
    <location>
        <begin position="417"/>
        <end position="436"/>
    </location>
</feature>
<evidence type="ECO:0000256" key="3">
    <source>
        <dbReference type="ARBA" id="ARBA00022692"/>
    </source>
</evidence>
<keyword evidence="5 7" id="KW-0472">Membrane</keyword>
<dbReference type="OrthoDB" id="2241241at2759"/>
<feature type="transmembrane region" description="Helical" evidence="7">
    <location>
        <begin position="387"/>
        <end position="410"/>
    </location>
</feature>
<dbReference type="InterPro" id="IPR036259">
    <property type="entry name" value="MFS_trans_sf"/>
</dbReference>
<feature type="transmembrane region" description="Helical" evidence="7">
    <location>
        <begin position="345"/>
        <end position="367"/>
    </location>
</feature>
<reference evidence="8 9" key="1">
    <citation type="submission" date="2021-01" db="EMBL/GenBank/DDBJ databases">
        <title>Cercospora kikuchii MAFF 305040 whole genome shotgun sequence.</title>
        <authorList>
            <person name="Kashiwa T."/>
            <person name="Suzuki T."/>
        </authorList>
    </citation>
    <scope>NUCLEOTIDE SEQUENCE [LARGE SCALE GENOMIC DNA]</scope>
    <source>
        <strain evidence="8 9">MAFF 305040</strain>
    </source>
</reference>
<dbReference type="Gene3D" id="1.20.1250.20">
    <property type="entry name" value="MFS general substrate transporter like domains"/>
    <property type="match status" value="2"/>
</dbReference>
<evidence type="ECO:0000256" key="5">
    <source>
        <dbReference type="ARBA" id="ARBA00023136"/>
    </source>
</evidence>
<feature type="transmembrane region" description="Helical" evidence="7">
    <location>
        <begin position="145"/>
        <end position="163"/>
    </location>
</feature>
<dbReference type="AlphaFoldDB" id="A0A9P3FKI8"/>
<dbReference type="InterPro" id="IPR010573">
    <property type="entry name" value="MFS_Str1/Tri12-like"/>
</dbReference>
<comment type="caution">
    <text evidence="8">The sequence shown here is derived from an EMBL/GenBank/DDBJ whole genome shotgun (WGS) entry which is preliminary data.</text>
</comment>
<feature type="transmembrane region" description="Helical" evidence="7">
    <location>
        <begin position="113"/>
        <end position="133"/>
    </location>
</feature>
<evidence type="ECO:0000313" key="9">
    <source>
        <dbReference type="Proteomes" id="UP000825890"/>
    </source>
</evidence>
<feature type="transmembrane region" description="Helical" evidence="7">
    <location>
        <begin position="276"/>
        <end position="300"/>
    </location>
</feature>
<feature type="transmembrane region" description="Helical" evidence="7">
    <location>
        <begin position="169"/>
        <end position="190"/>
    </location>
</feature>
<name>A0A9P3FKI8_9PEZI</name>
<dbReference type="EMBL" id="BOLY01000008">
    <property type="protein sequence ID" value="GIZ48782.1"/>
    <property type="molecule type" value="Genomic_DNA"/>
</dbReference>
<feature type="region of interest" description="Disordered" evidence="6">
    <location>
        <begin position="582"/>
        <end position="609"/>
    </location>
</feature>
<keyword evidence="2" id="KW-0813">Transport</keyword>
<keyword evidence="3 7" id="KW-0812">Transmembrane</keyword>
<evidence type="ECO:0000256" key="7">
    <source>
        <dbReference type="SAM" id="Phobius"/>
    </source>
</evidence>
<feature type="transmembrane region" description="Helical" evidence="7">
    <location>
        <begin position="233"/>
        <end position="256"/>
    </location>
</feature>
<dbReference type="GeneID" id="68297404"/>
<gene>
    <name evidence="8" type="ORF">CKM354_001182900</name>
</gene>
<feature type="transmembrane region" description="Helical" evidence="7">
    <location>
        <begin position="312"/>
        <end position="333"/>
    </location>
</feature>
<evidence type="ECO:0000256" key="4">
    <source>
        <dbReference type="ARBA" id="ARBA00022989"/>
    </source>
</evidence>
<sequence length="609" mass="65643">MRDINLCRNGDAAADVELDPLNADAAESVDLSLDEDEYAGASSRLVKDKSQYDKLDDDYGGAAMMEGVVAVWRQWDKFLFVAGLALLVLTFEFDMSITSSYETYALSDFMDLSMQGTLDVIGAIISAGVKIPIAKISDVIGRGETYMLMLLFLMASYVLHASAPGFNTYLIGSIFFTVGQAGIALTNMIVVSDVTSMRSRTLAINLLYSPFVVVTWASGIIVDQVKNGIGWRWGYGMFVFITPIGGSLLVAILLSLQRKARRAGYATSRKMSFSEFCSRIDVGGSLLISTGAALVLLPVTLAAQSADHWNSAWVKILIITGIVFLVLVVPYEALVARHPVLPLRYLRISPITIAFVGYAIDACGYKITHTYLVPWSIAAHNFSARNAMYLSSIHSVTTLLTGICVGWLSYRTRSYKWVCVIGSVIRLVGYGLMVRIRTNDSTTLELFAVQMLQGLGSGCLETTMFVAAQIPVSHGELAGVTALIAMSGHMGSGIGSATAGGIYTTSMKERLSSRLGANAKPGEIDSLYDSITGTLPAWGSQDRQAVAAAYSDVMGYMTVVALWVAAPVVILALLMPNNKLGDGNNLQEAEGEKVESDKEPLAPDAIRFD</sequence>
<feature type="compositionally biased region" description="Basic and acidic residues" evidence="6">
    <location>
        <begin position="590"/>
        <end position="609"/>
    </location>
</feature>
<keyword evidence="4 7" id="KW-1133">Transmembrane helix</keyword>
<evidence type="ECO:0000256" key="2">
    <source>
        <dbReference type="ARBA" id="ARBA00022448"/>
    </source>
</evidence>
<evidence type="ECO:0000256" key="6">
    <source>
        <dbReference type="SAM" id="MobiDB-lite"/>
    </source>
</evidence>
<dbReference type="PANTHER" id="PTHR23501">
    <property type="entry name" value="MAJOR FACILITATOR SUPERFAMILY"/>
    <property type="match status" value="1"/>
</dbReference>
<evidence type="ECO:0000313" key="8">
    <source>
        <dbReference type="EMBL" id="GIZ48782.1"/>
    </source>
</evidence>
<dbReference type="Proteomes" id="UP000825890">
    <property type="component" value="Unassembled WGS sequence"/>
</dbReference>
<dbReference type="PANTHER" id="PTHR23501:SF200">
    <property type="entry name" value="TRANSPORTER, PUTATIVE (AFU_ORTHOLOGUE AFUA_3G01360)-RELATED"/>
    <property type="match status" value="1"/>
</dbReference>
<feature type="transmembrane region" description="Helical" evidence="7">
    <location>
        <begin position="202"/>
        <end position="221"/>
    </location>
</feature>
<dbReference type="Pfam" id="PF06609">
    <property type="entry name" value="TRI12"/>
    <property type="match status" value="1"/>
</dbReference>
<evidence type="ECO:0000256" key="1">
    <source>
        <dbReference type="ARBA" id="ARBA00004141"/>
    </source>
</evidence>
<feature type="transmembrane region" description="Helical" evidence="7">
    <location>
        <begin position="78"/>
        <end position="101"/>
    </location>
</feature>
<dbReference type="SUPFAM" id="SSF103473">
    <property type="entry name" value="MFS general substrate transporter"/>
    <property type="match status" value="1"/>
</dbReference>
<proteinExistence type="predicted"/>
<feature type="transmembrane region" description="Helical" evidence="7">
    <location>
        <begin position="553"/>
        <end position="574"/>
    </location>
</feature>
<dbReference type="GO" id="GO:0005886">
    <property type="term" value="C:plasma membrane"/>
    <property type="evidence" value="ECO:0007669"/>
    <property type="project" value="TreeGrafter"/>
</dbReference>
<dbReference type="RefSeq" id="XP_044663269.1">
    <property type="nucleotide sequence ID" value="XM_044807334.1"/>
</dbReference>
<keyword evidence="9" id="KW-1185">Reference proteome</keyword>
<protein>
    <submittedName>
        <fullName evidence="8">Uncharacterized protein</fullName>
    </submittedName>
</protein>
<comment type="subcellular location">
    <subcellularLocation>
        <location evidence="1">Membrane</location>
        <topology evidence="1">Multi-pass membrane protein</topology>
    </subcellularLocation>
</comment>
<accession>A0A9P3FKI8</accession>
<dbReference type="GO" id="GO:0015343">
    <property type="term" value="F:siderophore-iron transmembrane transporter activity"/>
    <property type="evidence" value="ECO:0007669"/>
    <property type="project" value="TreeGrafter"/>
</dbReference>